<dbReference type="AlphaFoldDB" id="A0A931EVE6"/>
<evidence type="ECO:0000313" key="1">
    <source>
        <dbReference type="EMBL" id="MBF8185569.1"/>
    </source>
</evidence>
<protein>
    <submittedName>
        <fullName evidence="1">Uncharacterized protein</fullName>
    </submittedName>
</protein>
<name>A0A931EVE6_9ACTN</name>
<keyword evidence="2" id="KW-1185">Reference proteome</keyword>
<dbReference type="EMBL" id="JADOGI010000015">
    <property type="protein sequence ID" value="MBF8185569.1"/>
    <property type="molecule type" value="Genomic_DNA"/>
</dbReference>
<proteinExistence type="predicted"/>
<sequence>MSAVVVFTEDEPWFINSYNWHPILERSTAASMSSADREKLDEHIDVIGVNFPLIEGAGARRAVAEFLLRIVEELQQDLAASGEENSAEAMAKYEDLTRKMRREIRQITT</sequence>
<comment type="caution">
    <text evidence="1">The sequence shown here is derived from an EMBL/GenBank/DDBJ whole genome shotgun (WGS) entry which is preliminary data.</text>
</comment>
<evidence type="ECO:0000313" key="2">
    <source>
        <dbReference type="Proteomes" id="UP000605361"/>
    </source>
</evidence>
<reference evidence="1" key="1">
    <citation type="submission" date="2020-11" db="EMBL/GenBank/DDBJ databases">
        <title>Whole-genome analyses of Nonomuraea sp. K274.</title>
        <authorList>
            <person name="Veyisoglu A."/>
        </authorList>
    </citation>
    <scope>NUCLEOTIDE SEQUENCE</scope>
    <source>
        <strain evidence="1">K274</strain>
    </source>
</reference>
<organism evidence="1 2">
    <name type="scientific">Nonomuraea cypriaca</name>
    <dbReference type="NCBI Taxonomy" id="1187855"/>
    <lineage>
        <taxon>Bacteria</taxon>
        <taxon>Bacillati</taxon>
        <taxon>Actinomycetota</taxon>
        <taxon>Actinomycetes</taxon>
        <taxon>Streptosporangiales</taxon>
        <taxon>Streptosporangiaceae</taxon>
        <taxon>Nonomuraea</taxon>
    </lineage>
</organism>
<accession>A0A931EVE6</accession>
<gene>
    <name evidence="1" type="ORF">ITP53_07430</name>
</gene>
<dbReference type="RefSeq" id="WP_195894551.1">
    <property type="nucleotide sequence ID" value="NZ_JADOGI010000015.1"/>
</dbReference>
<dbReference type="Proteomes" id="UP000605361">
    <property type="component" value="Unassembled WGS sequence"/>
</dbReference>